<gene>
    <name evidence="2" type="ORF">CDAR_305591</name>
</gene>
<dbReference type="AlphaFoldDB" id="A0AAV4PBJ9"/>
<protein>
    <submittedName>
        <fullName evidence="2">Uncharacterized protein</fullName>
    </submittedName>
</protein>
<keyword evidence="1" id="KW-0812">Transmembrane</keyword>
<keyword evidence="1" id="KW-1133">Transmembrane helix</keyword>
<accession>A0AAV4PBJ9</accession>
<feature type="transmembrane region" description="Helical" evidence="1">
    <location>
        <begin position="45"/>
        <end position="66"/>
    </location>
</feature>
<organism evidence="2 3">
    <name type="scientific">Caerostris darwini</name>
    <dbReference type="NCBI Taxonomy" id="1538125"/>
    <lineage>
        <taxon>Eukaryota</taxon>
        <taxon>Metazoa</taxon>
        <taxon>Ecdysozoa</taxon>
        <taxon>Arthropoda</taxon>
        <taxon>Chelicerata</taxon>
        <taxon>Arachnida</taxon>
        <taxon>Araneae</taxon>
        <taxon>Araneomorphae</taxon>
        <taxon>Entelegynae</taxon>
        <taxon>Araneoidea</taxon>
        <taxon>Araneidae</taxon>
        <taxon>Caerostris</taxon>
    </lineage>
</organism>
<reference evidence="2 3" key="1">
    <citation type="submission" date="2021-06" db="EMBL/GenBank/DDBJ databases">
        <title>Caerostris darwini draft genome.</title>
        <authorList>
            <person name="Kono N."/>
            <person name="Arakawa K."/>
        </authorList>
    </citation>
    <scope>NUCLEOTIDE SEQUENCE [LARGE SCALE GENOMIC DNA]</scope>
</reference>
<name>A0AAV4PBJ9_9ARAC</name>
<keyword evidence="3" id="KW-1185">Reference proteome</keyword>
<keyword evidence="1" id="KW-0472">Membrane</keyword>
<dbReference type="Proteomes" id="UP001054837">
    <property type="component" value="Unassembled WGS sequence"/>
</dbReference>
<sequence>MRISSTLALPLNRDCSNTWHQWHRQLAYAASVAMLLQHEHASSLFVILTVPAVLGCAVTFVSSYLVPSNIYFSLMQQLPKTNMDVYGIVCWSICRWRYADESILLFEIKDPWINLGQKFA</sequence>
<evidence type="ECO:0000313" key="3">
    <source>
        <dbReference type="Proteomes" id="UP001054837"/>
    </source>
</evidence>
<proteinExistence type="predicted"/>
<dbReference type="EMBL" id="BPLQ01002404">
    <property type="protein sequence ID" value="GIX92532.1"/>
    <property type="molecule type" value="Genomic_DNA"/>
</dbReference>
<evidence type="ECO:0000313" key="2">
    <source>
        <dbReference type="EMBL" id="GIX92532.1"/>
    </source>
</evidence>
<comment type="caution">
    <text evidence="2">The sequence shown here is derived from an EMBL/GenBank/DDBJ whole genome shotgun (WGS) entry which is preliminary data.</text>
</comment>
<evidence type="ECO:0000256" key="1">
    <source>
        <dbReference type="SAM" id="Phobius"/>
    </source>
</evidence>